<feature type="domain" description="Ig-like" evidence="6">
    <location>
        <begin position="1"/>
        <end position="106"/>
    </location>
</feature>
<accession>A0A7L2BTH1</accession>
<dbReference type="GO" id="GO:0070374">
    <property type="term" value="P:positive regulation of ERK1 and ERK2 cascade"/>
    <property type="evidence" value="ECO:0007669"/>
    <property type="project" value="TreeGrafter"/>
</dbReference>
<dbReference type="InterPro" id="IPR013783">
    <property type="entry name" value="Ig-like_fold"/>
</dbReference>
<evidence type="ECO:0000256" key="1">
    <source>
        <dbReference type="ARBA" id="ARBA00004370"/>
    </source>
</evidence>
<dbReference type="SMART" id="SM00406">
    <property type="entry name" value="IGv"/>
    <property type="match status" value="1"/>
</dbReference>
<feature type="non-terminal residue" evidence="7">
    <location>
        <position position="1"/>
    </location>
</feature>
<reference evidence="7 8" key="1">
    <citation type="submission" date="2019-09" db="EMBL/GenBank/DDBJ databases">
        <title>Bird 10,000 Genomes (B10K) Project - Family phase.</title>
        <authorList>
            <person name="Zhang G."/>
        </authorList>
    </citation>
    <scope>NUCLEOTIDE SEQUENCE [LARGE SCALE GENOMIC DNA]</scope>
    <source>
        <strain evidence="7">B10K-DU-001-15</strain>
        <tissue evidence="7">Muscle</tissue>
    </source>
</reference>
<dbReference type="SUPFAM" id="SSF48726">
    <property type="entry name" value="Immunoglobulin"/>
    <property type="match status" value="1"/>
</dbReference>
<name>A0A7L2BTH1_9PASS</name>
<dbReference type="PANTHER" id="PTHR11860">
    <property type="entry name" value="POLYMERIC-IMMUNOGLOBULIN RECEPTOR"/>
    <property type="match status" value="1"/>
</dbReference>
<feature type="region of interest" description="Disordered" evidence="4">
    <location>
        <begin position="183"/>
        <end position="236"/>
    </location>
</feature>
<dbReference type="InterPro" id="IPR013106">
    <property type="entry name" value="Ig_V-set"/>
</dbReference>
<dbReference type="GO" id="GO:0004888">
    <property type="term" value="F:transmembrane signaling receptor activity"/>
    <property type="evidence" value="ECO:0007669"/>
    <property type="project" value="TreeGrafter"/>
</dbReference>
<keyword evidence="2 5" id="KW-0812">Transmembrane</keyword>
<evidence type="ECO:0000313" key="8">
    <source>
        <dbReference type="Proteomes" id="UP000571582"/>
    </source>
</evidence>
<dbReference type="AlphaFoldDB" id="A0A7L2BTH1"/>
<dbReference type="Gene3D" id="2.60.40.10">
    <property type="entry name" value="Immunoglobulins"/>
    <property type="match status" value="1"/>
</dbReference>
<dbReference type="GO" id="GO:0120035">
    <property type="term" value="P:regulation of plasma membrane bounded cell projection organization"/>
    <property type="evidence" value="ECO:0007669"/>
    <property type="project" value="TreeGrafter"/>
</dbReference>
<feature type="compositionally biased region" description="Low complexity" evidence="4">
    <location>
        <begin position="190"/>
        <end position="200"/>
    </location>
</feature>
<dbReference type="GO" id="GO:0005886">
    <property type="term" value="C:plasma membrane"/>
    <property type="evidence" value="ECO:0007669"/>
    <property type="project" value="TreeGrafter"/>
</dbReference>
<dbReference type="InterPro" id="IPR003599">
    <property type="entry name" value="Ig_sub"/>
</dbReference>
<evidence type="ECO:0000256" key="3">
    <source>
        <dbReference type="ARBA" id="ARBA00023136"/>
    </source>
</evidence>
<organism evidence="7 8">
    <name type="scientific">Alaudala cheleensis</name>
    <name type="common">Asian short-toed lark</name>
    <dbReference type="NCBI Taxonomy" id="670337"/>
    <lineage>
        <taxon>Eukaryota</taxon>
        <taxon>Metazoa</taxon>
        <taxon>Chordata</taxon>
        <taxon>Craniata</taxon>
        <taxon>Vertebrata</taxon>
        <taxon>Euteleostomi</taxon>
        <taxon>Archelosauria</taxon>
        <taxon>Archosauria</taxon>
        <taxon>Dinosauria</taxon>
        <taxon>Saurischia</taxon>
        <taxon>Theropoda</taxon>
        <taxon>Coelurosauria</taxon>
        <taxon>Aves</taxon>
        <taxon>Neognathae</taxon>
        <taxon>Neoaves</taxon>
        <taxon>Telluraves</taxon>
        <taxon>Australaves</taxon>
        <taxon>Passeriformes</taxon>
        <taxon>Sylvioidea</taxon>
        <taxon>Alaudidae</taxon>
        <taxon>Alaudala</taxon>
    </lineage>
</organism>
<keyword evidence="5" id="KW-1133">Transmembrane helix</keyword>
<feature type="transmembrane region" description="Helical" evidence="5">
    <location>
        <begin position="143"/>
        <end position="166"/>
    </location>
</feature>
<dbReference type="Pfam" id="PF07686">
    <property type="entry name" value="V-set"/>
    <property type="match status" value="1"/>
</dbReference>
<dbReference type="SMART" id="SM00409">
    <property type="entry name" value="IG"/>
    <property type="match status" value="1"/>
</dbReference>
<comment type="caution">
    <text evidence="7">The sequence shown here is derived from an EMBL/GenBank/DDBJ whole genome shotgun (WGS) entry which is preliminary data.</text>
</comment>
<keyword evidence="8" id="KW-1185">Reference proteome</keyword>
<protein>
    <submittedName>
        <fullName evidence="7">TRML4 protein</fullName>
    </submittedName>
</protein>
<dbReference type="InterPro" id="IPR007110">
    <property type="entry name" value="Ig-like_dom"/>
</dbReference>
<evidence type="ECO:0000259" key="6">
    <source>
        <dbReference type="PROSITE" id="PS50835"/>
    </source>
</evidence>
<dbReference type="PANTHER" id="PTHR11860:SF54">
    <property type="entry name" value="TRIGGERING RECEPTOR EXPRESSED ON MYELOID CELLS 2"/>
    <property type="match status" value="1"/>
</dbReference>
<proteinExistence type="predicted"/>
<dbReference type="InterPro" id="IPR036179">
    <property type="entry name" value="Ig-like_dom_sf"/>
</dbReference>
<evidence type="ECO:0000256" key="4">
    <source>
        <dbReference type="SAM" id="MobiDB-lite"/>
    </source>
</evidence>
<dbReference type="Proteomes" id="UP000571582">
    <property type="component" value="Unassembled WGS sequence"/>
</dbReference>
<feature type="non-terminal residue" evidence="7">
    <location>
        <position position="252"/>
    </location>
</feature>
<evidence type="ECO:0000313" key="7">
    <source>
        <dbReference type="EMBL" id="NXQ27516.1"/>
    </source>
</evidence>
<dbReference type="GO" id="GO:0050850">
    <property type="term" value="P:positive regulation of calcium-mediated signaling"/>
    <property type="evidence" value="ECO:0007669"/>
    <property type="project" value="TreeGrafter"/>
</dbReference>
<evidence type="ECO:0000256" key="5">
    <source>
        <dbReference type="SAM" id="Phobius"/>
    </source>
</evidence>
<dbReference type="GO" id="GO:1903980">
    <property type="term" value="P:positive regulation of microglial cell activation"/>
    <property type="evidence" value="ECO:0007669"/>
    <property type="project" value="TreeGrafter"/>
</dbReference>
<dbReference type="PROSITE" id="PS50835">
    <property type="entry name" value="IG_LIKE"/>
    <property type="match status" value="1"/>
</dbReference>
<gene>
    <name evidence="7" type="primary">Treml4</name>
    <name evidence="7" type="ORF">ALACHE_R01000</name>
</gene>
<dbReference type="GO" id="GO:0060100">
    <property type="term" value="P:positive regulation of phagocytosis, engulfment"/>
    <property type="evidence" value="ECO:0007669"/>
    <property type="project" value="TreeGrafter"/>
</dbReference>
<comment type="subcellular location">
    <subcellularLocation>
        <location evidence="1">Membrane</location>
    </subcellularLocation>
</comment>
<sequence>LQGQAPEVQRLREGDTLYLECPYPAESEYQDTKYWRRQINGADQEIVYTYSGSSKQSRDGRTKIKDDTTRRTVSVTMTDLKAEDSGTYFCAVYKSYNIYQELRTVSLNVFKADTQTPVRVWAVQTTPPWSLPSLSCSSSESPFLVLSVVLLLLLLLALLTSVALGVRHYQLLARAGTWGWAGAPSPPGSPGSRQSSQDGSKGSAYINLEVQPQPSPEDPVYCNVEPSQDPRNPPRVEYAVIAFGQNPRNGRE</sequence>
<keyword evidence="3 5" id="KW-0472">Membrane</keyword>
<dbReference type="InterPro" id="IPR050671">
    <property type="entry name" value="CD300_family_receptors"/>
</dbReference>
<evidence type="ECO:0000256" key="2">
    <source>
        <dbReference type="ARBA" id="ARBA00022692"/>
    </source>
</evidence>
<dbReference type="EMBL" id="VWYE01009054">
    <property type="protein sequence ID" value="NXQ27516.1"/>
    <property type="molecule type" value="Genomic_DNA"/>
</dbReference>